<keyword evidence="5" id="KW-0809">Transit peptide</keyword>
<feature type="domain" description="Acyl-ACP thioesterase N-terminal hotdog" evidence="8">
    <location>
        <begin position="4"/>
        <end position="132"/>
    </location>
</feature>
<keyword evidence="11" id="KW-1185">Reference proteome</keyword>
<gene>
    <name evidence="10" type="ORF">E4K67_10655</name>
</gene>
<comment type="caution">
    <text evidence="10">The sequence shown here is derived from an EMBL/GenBank/DDBJ whole genome shotgun (WGS) entry which is preliminary data.</text>
</comment>
<name>A0A4Z0R6D3_9FIRM</name>
<evidence type="ECO:0000313" key="11">
    <source>
        <dbReference type="Proteomes" id="UP000298460"/>
    </source>
</evidence>
<evidence type="ECO:0000313" key="10">
    <source>
        <dbReference type="EMBL" id="TGE38400.1"/>
    </source>
</evidence>
<evidence type="ECO:0000259" key="9">
    <source>
        <dbReference type="Pfam" id="PF20791"/>
    </source>
</evidence>
<evidence type="ECO:0000256" key="6">
    <source>
        <dbReference type="ARBA" id="ARBA00023098"/>
    </source>
</evidence>
<dbReference type="OrthoDB" id="9801517at2"/>
<dbReference type="InterPro" id="IPR002864">
    <property type="entry name" value="Acyl-ACP_thioesterase_NHD"/>
</dbReference>
<feature type="domain" description="Acyl-ACP thioesterase-like C-terminal" evidence="9">
    <location>
        <begin position="157"/>
        <end position="250"/>
    </location>
</feature>
<evidence type="ECO:0000256" key="3">
    <source>
        <dbReference type="ARBA" id="ARBA00022801"/>
    </source>
</evidence>
<dbReference type="AlphaFoldDB" id="A0A4Z0R6D3"/>
<dbReference type="Gene3D" id="3.10.129.10">
    <property type="entry name" value="Hotdog Thioesterase"/>
    <property type="match status" value="1"/>
</dbReference>
<keyword evidence="4" id="KW-0276">Fatty acid metabolism</keyword>
<keyword evidence="7" id="KW-0275">Fatty acid biosynthesis</keyword>
<reference evidence="10 11" key="1">
    <citation type="submission" date="2019-03" db="EMBL/GenBank/DDBJ databases">
        <title>Draft Genome Sequence of Desulfosporosinus fructosivorans Strain 63.6F, Isolated from Marine Sediment in the Baltic Sea.</title>
        <authorList>
            <person name="Hausmann B."/>
            <person name="Vandieken V."/>
            <person name="Pjevac P."/>
            <person name="Schreck K."/>
            <person name="Herbold C.W."/>
            <person name="Loy A."/>
        </authorList>
    </citation>
    <scope>NUCLEOTIDE SEQUENCE [LARGE SCALE GENOMIC DNA]</scope>
    <source>
        <strain evidence="10 11">63.6F</strain>
    </source>
</reference>
<organism evidence="10 11">
    <name type="scientific">Desulfosporosinus fructosivorans</name>
    <dbReference type="NCBI Taxonomy" id="2018669"/>
    <lineage>
        <taxon>Bacteria</taxon>
        <taxon>Bacillati</taxon>
        <taxon>Bacillota</taxon>
        <taxon>Clostridia</taxon>
        <taxon>Eubacteriales</taxon>
        <taxon>Desulfitobacteriaceae</taxon>
        <taxon>Desulfosporosinus</taxon>
    </lineage>
</organism>
<dbReference type="GO" id="GO:0016297">
    <property type="term" value="F:fatty acyl-[ACP] hydrolase activity"/>
    <property type="evidence" value="ECO:0007669"/>
    <property type="project" value="InterPro"/>
</dbReference>
<dbReference type="GO" id="GO:0000036">
    <property type="term" value="F:acyl carrier activity"/>
    <property type="evidence" value="ECO:0007669"/>
    <property type="project" value="TreeGrafter"/>
</dbReference>
<evidence type="ECO:0000256" key="5">
    <source>
        <dbReference type="ARBA" id="ARBA00022946"/>
    </source>
</evidence>
<dbReference type="PANTHER" id="PTHR31727:SF6">
    <property type="entry name" value="OLEOYL-ACYL CARRIER PROTEIN THIOESTERASE 1, CHLOROPLASTIC"/>
    <property type="match status" value="1"/>
</dbReference>
<dbReference type="PANTHER" id="PTHR31727">
    <property type="entry name" value="OLEOYL-ACYL CARRIER PROTEIN THIOESTERASE 1, CHLOROPLASTIC"/>
    <property type="match status" value="1"/>
</dbReference>
<dbReference type="Pfam" id="PF20791">
    <property type="entry name" value="Acyl-ACP_TE_C"/>
    <property type="match status" value="1"/>
</dbReference>
<dbReference type="Proteomes" id="UP000298460">
    <property type="component" value="Unassembled WGS sequence"/>
</dbReference>
<dbReference type="CDD" id="cd00586">
    <property type="entry name" value="4HBT"/>
    <property type="match status" value="2"/>
</dbReference>
<dbReference type="Pfam" id="PF01643">
    <property type="entry name" value="Acyl-ACP_TE"/>
    <property type="match status" value="1"/>
</dbReference>
<accession>A0A4Z0R6D3</accession>
<evidence type="ECO:0000256" key="7">
    <source>
        <dbReference type="ARBA" id="ARBA00023160"/>
    </source>
</evidence>
<evidence type="ECO:0000256" key="2">
    <source>
        <dbReference type="ARBA" id="ARBA00022516"/>
    </source>
</evidence>
<protein>
    <submittedName>
        <fullName evidence="10">Acyl-ACP thioesterase</fullName>
    </submittedName>
</protein>
<dbReference type="EMBL" id="SPQQ01000003">
    <property type="protein sequence ID" value="TGE38400.1"/>
    <property type="molecule type" value="Genomic_DNA"/>
</dbReference>
<keyword evidence="2" id="KW-0444">Lipid biosynthesis</keyword>
<dbReference type="InterPro" id="IPR049427">
    <property type="entry name" value="Acyl-ACP_TE_C"/>
</dbReference>
<comment type="similarity">
    <text evidence="1">Belongs to the acyl-ACP thioesterase family.</text>
</comment>
<dbReference type="InterPro" id="IPR045023">
    <property type="entry name" value="FATA/B"/>
</dbReference>
<dbReference type="RefSeq" id="WP_135546414.1">
    <property type="nucleotide sequence ID" value="NZ_SPQQ01000003.1"/>
</dbReference>
<evidence type="ECO:0000256" key="1">
    <source>
        <dbReference type="ARBA" id="ARBA00006500"/>
    </source>
</evidence>
<keyword evidence="6" id="KW-0443">Lipid metabolism</keyword>
<proteinExistence type="inferred from homology"/>
<evidence type="ECO:0000259" key="8">
    <source>
        <dbReference type="Pfam" id="PF01643"/>
    </source>
</evidence>
<evidence type="ECO:0000256" key="4">
    <source>
        <dbReference type="ARBA" id="ARBA00022832"/>
    </source>
</evidence>
<dbReference type="SUPFAM" id="SSF54637">
    <property type="entry name" value="Thioesterase/thiol ester dehydrase-isomerase"/>
    <property type="match status" value="2"/>
</dbReference>
<keyword evidence="3" id="KW-0378">Hydrolase</keyword>
<dbReference type="InterPro" id="IPR029069">
    <property type="entry name" value="HotDog_dom_sf"/>
</dbReference>
<sequence>MQSQKYRMEFVVHYHEVNPEEQATPLTLLYYLEDAAIAHSESVGYGLAQVKDEGLAWILNRWHLQMDRYPILGEKVTIETWPSSFERFYGRREFLIWNMNQEIIGRATSLWIFYNIVTKRPSRIRSEFGEAYGLDPVRAIDDPFAPLQAIGTGAGEAEQGFSVRRSDIDTNGHVNNASYLQWMIEVVPEDTYQNSKLASLEIQYKKETTYGSSICSKCLREGPDRQQSVCRHVILAEDSGQELAIAKTVWVGR</sequence>